<evidence type="ECO:0000313" key="3">
    <source>
        <dbReference type="Proteomes" id="UP000766486"/>
    </source>
</evidence>
<keyword evidence="1" id="KW-0472">Membrane</keyword>
<feature type="transmembrane region" description="Helical" evidence="1">
    <location>
        <begin position="584"/>
        <end position="608"/>
    </location>
</feature>
<gene>
    <name evidence="2" type="ORF">CLO192961_LOCUS174712</name>
</gene>
<reference evidence="2 3" key="1">
    <citation type="submission" date="2019-06" db="EMBL/GenBank/DDBJ databases">
        <authorList>
            <person name="Broberg M."/>
        </authorList>
    </citation>
    <scope>NUCLEOTIDE SEQUENCE [LARGE SCALE GENOMIC DNA]</scope>
</reference>
<evidence type="ECO:0008006" key="4">
    <source>
        <dbReference type="Google" id="ProtNLM"/>
    </source>
</evidence>
<name>A0ABY6U3Z2_BIOOC</name>
<evidence type="ECO:0000313" key="2">
    <source>
        <dbReference type="EMBL" id="VUC25723.1"/>
    </source>
</evidence>
<sequence>MKSGEGSWLMDTEPISRSPSYWSDRDKKPQTVVALEDLRTGPFSPELTYNYVYNGSENYIIANNGDSNGHVQTSRDGFLTKARSISGLLWIFGIFILFSFLYCLFIYFVLIRRIVIVGSTIFDASTTNLLVSIFSQVSALLSDTALRNVLSSLRVHWAASPTGTSAFTWYGLGPSSQWWSTAQLTVASYMLNAWCMARCELSLDGISRYVSTKLTSWKTRLAATESGLRLCLEMYVNSNTIAQCSLTRESTVQADFEYYFVPGTTEMPVFAGLVPIDIRLIDMLQAAELAQYYTTWSSSLQSNSRYAIETRMEGCETDCRAFVWPGGLQTVRQISNVLNSSIMHDGIFKNDEAIKIEDAPGYITSFRGLSSDFRFDVDKECALGGQLVDDGIKICVKQVGLDVAVGWSTCPQAIFDAKKCDIDDGWKQDSMKSQTMMSAYKQFATTTYSRANLSILHVDLIDTPQQIKLNGTDYLKIFKTLLIPKPGGKAFDNTSIASLTYTIGWAHRVYGEFFQDEDGTLISTLQNMMAIPFQFGITAKQQANHTLTVNPSLIPILGDFSVPDEMRATAKGGSSSQRLRIQNWTGWAFIAGDIVVFLLVLAGIFTILRTHRPLPMSTSLTELDALVDADRLVCIKEGEKISLSQLPVVVETRSPMGLARSLRPWRMKYKD</sequence>
<comment type="caution">
    <text evidence="2">The sequence shown here is derived from an EMBL/GenBank/DDBJ whole genome shotgun (WGS) entry which is preliminary data.</text>
</comment>
<keyword evidence="1" id="KW-0812">Transmembrane</keyword>
<proteinExistence type="predicted"/>
<organism evidence="2 3">
    <name type="scientific">Bionectria ochroleuca</name>
    <name type="common">Gliocladium roseum</name>
    <dbReference type="NCBI Taxonomy" id="29856"/>
    <lineage>
        <taxon>Eukaryota</taxon>
        <taxon>Fungi</taxon>
        <taxon>Dikarya</taxon>
        <taxon>Ascomycota</taxon>
        <taxon>Pezizomycotina</taxon>
        <taxon>Sordariomycetes</taxon>
        <taxon>Hypocreomycetidae</taxon>
        <taxon>Hypocreales</taxon>
        <taxon>Bionectriaceae</taxon>
        <taxon>Clonostachys</taxon>
    </lineage>
</organism>
<keyword evidence="1" id="KW-1133">Transmembrane helix</keyword>
<dbReference type="Proteomes" id="UP000766486">
    <property type="component" value="Unassembled WGS sequence"/>
</dbReference>
<evidence type="ECO:0000256" key="1">
    <source>
        <dbReference type="SAM" id="Phobius"/>
    </source>
</evidence>
<dbReference type="EMBL" id="CABFNS010000739">
    <property type="protein sequence ID" value="VUC25723.1"/>
    <property type="molecule type" value="Genomic_DNA"/>
</dbReference>
<protein>
    <recommendedName>
        <fullName evidence="4">Carboxylic ester hydrolase</fullName>
    </recommendedName>
</protein>
<keyword evidence="3" id="KW-1185">Reference proteome</keyword>
<accession>A0ABY6U3Z2</accession>
<feature type="transmembrane region" description="Helical" evidence="1">
    <location>
        <begin position="88"/>
        <end position="110"/>
    </location>
</feature>